<organism evidence="2">
    <name type="scientific">freshwater metagenome</name>
    <dbReference type="NCBI Taxonomy" id="449393"/>
    <lineage>
        <taxon>unclassified sequences</taxon>
        <taxon>metagenomes</taxon>
        <taxon>ecological metagenomes</taxon>
    </lineage>
</organism>
<dbReference type="PANTHER" id="PTHR11895">
    <property type="entry name" value="TRANSAMIDASE"/>
    <property type="match status" value="1"/>
</dbReference>
<dbReference type="Gene3D" id="3.90.1300.10">
    <property type="entry name" value="Amidase signature (AS) domain"/>
    <property type="match status" value="1"/>
</dbReference>
<dbReference type="SUPFAM" id="SSF75304">
    <property type="entry name" value="Amidase signature (AS) enzymes"/>
    <property type="match status" value="1"/>
</dbReference>
<sequence length="538" mass="56876">MCRCESQKLRSIHSYRVLGRDLIADIDTSIRAGLRAQFASDSQASYDVVTRPCSKEHSTAGQFVSSRSDQGEIMTDSPWLGDACSLVDAFRAGDHSPAEELEATLTAIENSELNSFSYVAAESARAQAAVADLGKPFGGVPFGIKELSHYKGWPDTEASLVFADRVSDRTETMLERAEMLGGVIPVGLTTASEFGGLNVSVTKLNGVTRNPWQLDRTAGGSSGGSSAAVAGGLLTMATGGDGGGSIRIPAGFNGLPGMKGTAGRIPRGPKALIHPMTVVLGVMCRSIRDITRYFDVTAGYDSRDPYSLPKVSGWEHHLGSHLGALRGRKVAIVSDLGSAVVNPAVTELVNEAGRLLADEVGLEIVHVDLAFPSMGFEWALGNLSGLYADLEGLWPECKDQLTPEIAFGMSIAERKYSLAMMARSETARTAANEAVASAFDQVDFIFSATNPDVAFPAETTLHLEVAGQPVGPENNGALTIPYNIVGNPSLSVPIGQLDGLPVGMQIASRHHEDALVLDLGLALERTRPWPLVANAAPC</sequence>
<dbReference type="GO" id="GO:0003824">
    <property type="term" value="F:catalytic activity"/>
    <property type="evidence" value="ECO:0007669"/>
    <property type="project" value="InterPro"/>
</dbReference>
<dbReference type="InterPro" id="IPR020556">
    <property type="entry name" value="Amidase_CS"/>
</dbReference>
<dbReference type="InterPro" id="IPR023631">
    <property type="entry name" value="Amidase_dom"/>
</dbReference>
<evidence type="ECO:0000313" key="2">
    <source>
        <dbReference type="EMBL" id="CAB4538048.1"/>
    </source>
</evidence>
<dbReference type="PANTHER" id="PTHR11895:SF7">
    <property type="entry name" value="GLUTAMYL-TRNA(GLN) AMIDOTRANSFERASE SUBUNIT A, MITOCHONDRIAL"/>
    <property type="match status" value="1"/>
</dbReference>
<reference evidence="2" key="1">
    <citation type="submission" date="2020-05" db="EMBL/GenBank/DDBJ databases">
        <authorList>
            <person name="Chiriac C."/>
            <person name="Salcher M."/>
            <person name="Ghai R."/>
            <person name="Kavagutti S V."/>
        </authorList>
    </citation>
    <scope>NUCLEOTIDE SEQUENCE</scope>
</reference>
<proteinExistence type="predicted"/>
<dbReference type="PROSITE" id="PS00571">
    <property type="entry name" value="AMIDASES"/>
    <property type="match status" value="1"/>
</dbReference>
<dbReference type="Pfam" id="PF01425">
    <property type="entry name" value="Amidase"/>
    <property type="match status" value="1"/>
</dbReference>
<dbReference type="InterPro" id="IPR000120">
    <property type="entry name" value="Amidase"/>
</dbReference>
<dbReference type="AlphaFoldDB" id="A0A6J6BIM0"/>
<accession>A0A6J6BIM0</accession>
<dbReference type="EMBL" id="CAEZSF010000069">
    <property type="protein sequence ID" value="CAB4538048.1"/>
    <property type="molecule type" value="Genomic_DNA"/>
</dbReference>
<feature type="domain" description="Amidase" evidence="1">
    <location>
        <begin position="101"/>
        <end position="517"/>
    </location>
</feature>
<gene>
    <name evidence="2" type="ORF">UFOPK1358_00863</name>
</gene>
<name>A0A6J6BIM0_9ZZZZ</name>
<dbReference type="InterPro" id="IPR036928">
    <property type="entry name" value="AS_sf"/>
</dbReference>
<evidence type="ECO:0000259" key="1">
    <source>
        <dbReference type="Pfam" id="PF01425"/>
    </source>
</evidence>
<protein>
    <submittedName>
        <fullName evidence="2">Unannotated protein</fullName>
    </submittedName>
</protein>